<gene>
    <name evidence="2" type="ORF">R3P38DRAFT_3333861</name>
</gene>
<reference evidence="2 3" key="1">
    <citation type="journal article" date="2024" name="J Genomics">
        <title>Draft genome sequencing and assembly of Favolaschia claudopus CIRM-BRFM 2984 isolated from oak limbs.</title>
        <authorList>
            <person name="Navarro D."/>
            <person name="Drula E."/>
            <person name="Chaduli D."/>
            <person name="Cazenave R."/>
            <person name="Ahrendt S."/>
            <person name="Wang J."/>
            <person name="Lipzen A."/>
            <person name="Daum C."/>
            <person name="Barry K."/>
            <person name="Grigoriev I.V."/>
            <person name="Favel A."/>
            <person name="Rosso M.N."/>
            <person name="Martin F."/>
        </authorList>
    </citation>
    <scope>NUCLEOTIDE SEQUENCE [LARGE SCALE GENOMIC DNA]</scope>
    <source>
        <strain evidence="2 3">CIRM-BRFM 2984</strain>
    </source>
</reference>
<organism evidence="2 3">
    <name type="scientific">Favolaschia claudopus</name>
    <dbReference type="NCBI Taxonomy" id="2862362"/>
    <lineage>
        <taxon>Eukaryota</taxon>
        <taxon>Fungi</taxon>
        <taxon>Dikarya</taxon>
        <taxon>Basidiomycota</taxon>
        <taxon>Agaricomycotina</taxon>
        <taxon>Agaricomycetes</taxon>
        <taxon>Agaricomycetidae</taxon>
        <taxon>Agaricales</taxon>
        <taxon>Marasmiineae</taxon>
        <taxon>Mycenaceae</taxon>
        <taxon>Favolaschia</taxon>
    </lineage>
</organism>
<evidence type="ECO:0000256" key="1">
    <source>
        <dbReference type="SAM" id="MobiDB-lite"/>
    </source>
</evidence>
<dbReference type="Proteomes" id="UP001362999">
    <property type="component" value="Unassembled WGS sequence"/>
</dbReference>
<name>A0AAV9ZFU3_9AGAR</name>
<dbReference type="EMBL" id="JAWWNJ010000152">
    <property type="protein sequence ID" value="KAK6981195.1"/>
    <property type="molecule type" value="Genomic_DNA"/>
</dbReference>
<keyword evidence="3" id="KW-1185">Reference proteome</keyword>
<dbReference type="AlphaFoldDB" id="A0AAV9ZFU3"/>
<evidence type="ECO:0000313" key="2">
    <source>
        <dbReference type="EMBL" id="KAK6981195.1"/>
    </source>
</evidence>
<protein>
    <submittedName>
        <fullName evidence="2">Uncharacterized protein</fullName>
    </submittedName>
</protein>
<evidence type="ECO:0000313" key="3">
    <source>
        <dbReference type="Proteomes" id="UP001362999"/>
    </source>
</evidence>
<feature type="region of interest" description="Disordered" evidence="1">
    <location>
        <begin position="1"/>
        <end position="36"/>
    </location>
</feature>
<proteinExistence type="predicted"/>
<accession>A0AAV9ZFU3</accession>
<sequence>MPPTPNTRPARENPRRPWPPFRLRQPRADTPHFPGPRWNPRTAKFLAIRSKQASLTSRAAFARYRLGRKTATRHYKLLRQLEHAQKHLTALCQSISLLHTRILLPADFPASVIHDVERTSSLCRTFRASHSIYGDYSFPSTRLHASLEPPLPHCSPPSTAMDFFRWMIMSLGHVVLYSGGAI</sequence>
<comment type="caution">
    <text evidence="2">The sequence shown here is derived from an EMBL/GenBank/DDBJ whole genome shotgun (WGS) entry which is preliminary data.</text>
</comment>